<sequence>MPFEISRYIWISSEKLCIFAKNDTCGLRSKWKHFIYSTGKPQWHLKIEISCQKYHSSLLRRKMQEGLSIANPFSIMLIAEGALNFTAPIVIIYVLIALGRSHFLHANSYFIAFNAGGLFIIFSGSKLTQIGCVFLSHWNSTSTIFSDLWTDVDTIPVEEPLYVWTVIVRTYYLNIGAFSLLAFAIERTCASVFVSDYEKRTRPYIPLSLIGIINSNAVLFTFMRLKEWLRIYYILAIVALANFLALLLFLYSDRKSVNFYLKSISRQQPKRRQHNYSLSERFSNTQNIRIAKLLRKLFVTMFFGCLAIVILNLLAAYFGYNANQHLVFEFFDCSIALGANVFPPIVLMEMKALQEQLRGNHKFSILEFFLCTVPRKVLPEKLHSPFSDYSDTAVVTPPAFHLRNVLGQPLMPLERETDTHFNQLAQLWK</sequence>
<comment type="similarity">
    <text evidence="1">Belongs to the nematode receptor-like protein sre family.</text>
</comment>
<dbReference type="PANTHER" id="PTHR23128:SF132">
    <property type="entry name" value="SERPENTINE RECEPTOR, CLASS E (EPSILON)-RELATED"/>
    <property type="match status" value="1"/>
</dbReference>
<keyword evidence="2" id="KW-0472">Membrane</keyword>
<feature type="transmembrane region" description="Helical" evidence="2">
    <location>
        <begin position="231"/>
        <end position="251"/>
    </location>
</feature>
<dbReference type="AlphaFoldDB" id="A0AAD4NEV5"/>
<reference evidence="3" key="1">
    <citation type="submission" date="2022-01" db="EMBL/GenBank/DDBJ databases">
        <title>Genome Sequence Resource for Two Populations of Ditylenchus destructor, the Migratory Endoparasitic Phytonematode.</title>
        <authorList>
            <person name="Zhang H."/>
            <person name="Lin R."/>
            <person name="Xie B."/>
        </authorList>
    </citation>
    <scope>NUCLEOTIDE SEQUENCE</scope>
    <source>
        <strain evidence="3">BazhouSP</strain>
    </source>
</reference>
<organism evidence="3 4">
    <name type="scientific">Ditylenchus destructor</name>
    <dbReference type="NCBI Taxonomy" id="166010"/>
    <lineage>
        <taxon>Eukaryota</taxon>
        <taxon>Metazoa</taxon>
        <taxon>Ecdysozoa</taxon>
        <taxon>Nematoda</taxon>
        <taxon>Chromadorea</taxon>
        <taxon>Rhabditida</taxon>
        <taxon>Tylenchina</taxon>
        <taxon>Tylenchomorpha</taxon>
        <taxon>Sphaerularioidea</taxon>
        <taxon>Anguinidae</taxon>
        <taxon>Anguininae</taxon>
        <taxon>Ditylenchus</taxon>
    </lineage>
</organism>
<comment type="caution">
    <text evidence="3">The sequence shown here is derived from an EMBL/GenBank/DDBJ whole genome shotgun (WGS) entry which is preliminary data.</text>
</comment>
<dbReference type="Proteomes" id="UP001201812">
    <property type="component" value="Unassembled WGS sequence"/>
</dbReference>
<proteinExistence type="inferred from homology"/>
<feature type="transmembrane region" description="Helical" evidence="2">
    <location>
        <begin position="161"/>
        <end position="183"/>
    </location>
</feature>
<evidence type="ECO:0000256" key="1">
    <source>
        <dbReference type="ARBA" id="ARBA00006803"/>
    </source>
</evidence>
<name>A0AAD4NEV5_9BILA</name>
<keyword evidence="2" id="KW-1133">Transmembrane helix</keyword>
<feature type="transmembrane region" description="Helical" evidence="2">
    <location>
        <begin position="73"/>
        <end position="98"/>
    </location>
</feature>
<gene>
    <name evidence="3" type="ORF">DdX_04415</name>
</gene>
<keyword evidence="4" id="KW-1185">Reference proteome</keyword>
<evidence type="ECO:0000313" key="4">
    <source>
        <dbReference type="Proteomes" id="UP001201812"/>
    </source>
</evidence>
<feature type="transmembrane region" description="Helical" evidence="2">
    <location>
        <begin position="204"/>
        <end position="225"/>
    </location>
</feature>
<dbReference type="GO" id="GO:0016020">
    <property type="term" value="C:membrane"/>
    <property type="evidence" value="ECO:0007669"/>
    <property type="project" value="InterPro"/>
</dbReference>
<accession>A0AAD4NEV5</accession>
<dbReference type="InterPro" id="IPR004151">
    <property type="entry name" value="7TM_GPCR_serpentine_rcpt_Sre"/>
</dbReference>
<dbReference type="PANTHER" id="PTHR23128">
    <property type="entry name" value="SERPENTINE RECEPTOR, CLASS E (EPSILON)-RELATED"/>
    <property type="match status" value="1"/>
</dbReference>
<dbReference type="GO" id="GO:0007606">
    <property type="term" value="P:sensory perception of chemical stimulus"/>
    <property type="evidence" value="ECO:0007669"/>
    <property type="project" value="InterPro"/>
</dbReference>
<keyword evidence="2" id="KW-0812">Transmembrane</keyword>
<dbReference type="EMBL" id="JAKKPZ010000004">
    <property type="protein sequence ID" value="KAI1722111.1"/>
    <property type="molecule type" value="Genomic_DNA"/>
</dbReference>
<evidence type="ECO:0000256" key="2">
    <source>
        <dbReference type="SAM" id="Phobius"/>
    </source>
</evidence>
<feature type="transmembrane region" description="Helical" evidence="2">
    <location>
        <begin position="297"/>
        <end position="320"/>
    </location>
</feature>
<protein>
    <submittedName>
        <fullName evidence="3">Sre G protein-coupled chemoreceptor domain-containing protein</fullName>
    </submittedName>
</protein>
<feature type="transmembrane region" description="Helical" evidence="2">
    <location>
        <begin position="110"/>
        <end position="138"/>
    </location>
</feature>
<evidence type="ECO:0000313" key="3">
    <source>
        <dbReference type="EMBL" id="KAI1722111.1"/>
    </source>
</evidence>
<dbReference type="Pfam" id="PF03125">
    <property type="entry name" value="Sre"/>
    <property type="match status" value="1"/>
</dbReference>